<comment type="caution">
    <text evidence="1">The sequence shown here is derived from an EMBL/GenBank/DDBJ whole genome shotgun (WGS) entry which is preliminary data.</text>
</comment>
<dbReference type="PANTHER" id="PTHR21485:SF6">
    <property type="entry name" value="N-ACYLNEURAMINATE CYTIDYLYLTRANSFERASE-RELATED"/>
    <property type="match status" value="1"/>
</dbReference>
<dbReference type="InterPro" id="IPR029044">
    <property type="entry name" value="Nucleotide-diphossugar_trans"/>
</dbReference>
<dbReference type="CDD" id="cd02513">
    <property type="entry name" value="CMP-NeuAc_Synthase"/>
    <property type="match status" value="1"/>
</dbReference>
<evidence type="ECO:0000313" key="2">
    <source>
        <dbReference type="Proteomes" id="UP001595962"/>
    </source>
</evidence>
<dbReference type="GO" id="GO:0016779">
    <property type="term" value="F:nucleotidyltransferase activity"/>
    <property type="evidence" value="ECO:0007669"/>
    <property type="project" value="UniProtKB-KW"/>
</dbReference>
<protein>
    <submittedName>
        <fullName evidence="1">Pseudaminic acid cytidylyltransferase</fullName>
        <ecNumber evidence="1">2.7.7.81</ecNumber>
    </submittedName>
</protein>
<dbReference type="Pfam" id="PF02348">
    <property type="entry name" value="CTP_transf_3"/>
    <property type="match status" value="1"/>
</dbReference>
<accession>A0ABV9JRK8</accession>
<sequence length="233" mass="25763">MRLAIIPARGGSKRIPRKNIKLFCGQPMLAYPIQAALDSGVADKVVVSTDDEEIADIALHYGAEVPFLRPAELADDHTGTTEVIRDTLQRLLASGWDISHCACIYATTPLLSGATIRLAYEQLVSTQADYVFTAARFSFPIQRALLQSQQGGVIPFDPQSIGKRSQDLAETFHDAGQLYWGRSEAWLKASQTLFGPNTKMLVLPHHLVQDIDTPDDWHRAELLYQLLKQAPAP</sequence>
<evidence type="ECO:0000313" key="1">
    <source>
        <dbReference type="EMBL" id="MFC4656916.1"/>
    </source>
</evidence>
<keyword evidence="1" id="KW-0548">Nucleotidyltransferase</keyword>
<name>A0ABV9JRK8_9GAMM</name>
<dbReference type="Gene3D" id="3.90.550.10">
    <property type="entry name" value="Spore Coat Polysaccharide Biosynthesis Protein SpsA, Chain A"/>
    <property type="match status" value="1"/>
</dbReference>
<dbReference type="EC" id="2.7.7.81" evidence="1"/>
<dbReference type="NCBIfam" id="TIGR03584">
    <property type="entry name" value="PseF"/>
    <property type="match status" value="1"/>
</dbReference>
<dbReference type="RefSeq" id="WP_377336439.1">
    <property type="nucleotide sequence ID" value="NZ_JBHSGB010000017.1"/>
</dbReference>
<dbReference type="Proteomes" id="UP001595962">
    <property type="component" value="Unassembled WGS sequence"/>
</dbReference>
<dbReference type="EMBL" id="JBHSGB010000017">
    <property type="protein sequence ID" value="MFC4656916.1"/>
    <property type="molecule type" value="Genomic_DNA"/>
</dbReference>
<dbReference type="SUPFAM" id="SSF53448">
    <property type="entry name" value="Nucleotide-diphospho-sugar transferases"/>
    <property type="match status" value="1"/>
</dbReference>
<reference evidence="2" key="1">
    <citation type="journal article" date="2019" name="Int. J. Syst. Evol. Microbiol.">
        <title>The Global Catalogue of Microorganisms (GCM) 10K type strain sequencing project: providing services to taxonomists for standard genome sequencing and annotation.</title>
        <authorList>
            <consortium name="The Broad Institute Genomics Platform"/>
            <consortium name="The Broad Institute Genome Sequencing Center for Infectious Disease"/>
            <person name="Wu L."/>
            <person name="Ma J."/>
        </authorList>
    </citation>
    <scope>NUCLEOTIDE SEQUENCE [LARGE SCALE GENOMIC DNA]</scope>
    <source>
        <strain evidence="2">DT28</strain>
    </source>
</reference>
<dbReference type="PANTHER" id="PTHR21485">
    <property type="entry name" value="HAD SUPERFAMILY MEMBERS CMAS AND KDSC"/>
    <property type="match status" value="1"/>
</dbReference>
<organism evidence="1 2">
    <name type="scientific">Rheinheimera marina</name>
    <dbReference type="NCBI Taxonomy" id="1774958"/>
    <lineage>
        <taxon>Bacteria</taxon>
        <taxon>Pseudomonadati</taxon>
        <taxon>Pseudomonadota</taxon>
        <taxon>Gammaproteobacteria</taxon>
        <taxon>Chromatiales</taxon>
        <taxon>Chromatiaceae</taxon>
        <taxon>Rheinheimera</taxon>
    </lineage>
</organism>
<keyword evidence="2" id="KW-1185">Reference proteome</keyword>
<dbReference type="InterPro" id="IPR020039">
    <property type="entry name" value="PseF"/>
</dbReference>
<dbReference type="InterPro" id="IPR003329">
    <property type="entry name" value="Cytidylyl_trans"/>
</dbReference>
<dbReference type="InterPro" id="IPR050793">
    <property type="entry name" value="CMP-NeuNAc_synthase"/>
</dbReference>
<keyword evidence="1" id="KW-0808">Transferase</keyword>
<proteinExistence type="predicted"/>
<gene>
    <name evidence="1" type="primary">pseF</name>
    <name evidence="1" type="ORF">ACFO3I_17995</name>
</gene>